<name>A0AAD8FIX9_BIOPF</name>
<comment type="caution">
    <text evidence="1">The sequence shown here is derived from an EMBL/GenBank/DDBJ whole genome shotgun (WGS) entry which is preliminary data.</text>
</comment>
<keyword evidence="1" id="KW-0031">Aminopeptidase</keyword>
<reference evidence="1" key="1">
    <citation type="journal article" date="2023" name="PLoS Negl. Trop. Dis.">
        <title>A genome sequence for Biomphalaria pfeifferi, the major vector snail for the human-infecting parasite Schistosoma mansoni.</title>
        <authorList>
            <person name="Bu L."/>
            <person name="Lu L."/>
            <person name="Laidemitt M.R."/>
            <person name="Zhang S.M."/>
            <person name="Mutuku M."/>
            <person name="Mkoji G."/>
            <person name="Steinauer M."/>
            <person name="Loker E.S."/>
        </authorList>
    </citation>
    <scope>NUCLEOTIDE SEQUENCE</scope>
    <source>
        <strain evidence="1">KasaAsao</strain>
    </source>
</reference>
<keyword evidence="1" id="KW-0645">Protease</keyword>
<evidence type="ECO:0000313" key="1">
    <source>
        <dbReference type="EMBL" id="KAK0065106.1"/>
    </source>
</evidence>
<proteinExistence type="predicted"/>
<feature type="non-terminal residue" evidence="1">
    <location>
        <position position="1"/>
    </location>
</feature>
<dbReference type="EMBL" id="JASAOG010000015">
    <property type="protein sequence ID" value="KAK0065106.1"/>
    <property type="molecule type" value="Genomic_DNA"/>
</dbReference>
<organism evidence="1 2">
    <name type="scientific">Biomphalaria pfeifferi</name>
    <name type="common">Bloodfluke planorb</name>
    <name type="synonym">Freshwater snail</name>
    <dbReference type="NCBI Taxonomy" id="112525"/>
    <lineage>
        <taxon>Eukaryota</taxon>
        <taxon>Metazoa</taxon>
        <taxon>Spiralia</taxon>
        <taxon>Lophotrochozoa</taxon>
        <taxon>Mollusca</taxon>
        <taxon>Gastropoda</taxon>
        <taxon>Heterobranchia</taxon>
        <taxon>Euthyneura</taxon>
        <taxon>Panpulmonata</taxon>
        <taxon>Hygrophila</taxon>
        <taxon>Lymnaeoidea</taxon>
        <taxon>Planorbidae</taxon>
        <taxon>Biomphalaria</taxon>
    </lineage>
</organism>
<gene>
    <name evidence="1" type="ORF">Bpfe_005664</name>
</gene>
<dbReference type="GO" id="GO:0004177">
    <property type="term" value="F:aminopeptidase activity"/>
    <property type="evidence" value="ECO:0007669"/>
    <property type="project" value="UniProtKB-KW"/>
</dbReference>
<feature type="non-terminal residue" evidence="1">
    <location>
        <position position="65"/>
    </location>
</feature>
<reference evidence="1" key="2">
    <citation type="submission" date="2023-04" db="EMBL/GenBank/DDBJ databases">
        <authorList>
            <person name="Bu L."/>
            <person name="Lu L."/>
            <person name="Laidemitt M.R."/>
            <person name="Zhang S.M."/>
            <person name="Mutuku M."/>
            <person name="Mkoji G."/>
            <person name="Steinauer M."/>
            <person name="Loker E.S."/>
        </authorList>
    </citation>
    <scope>NUCLEOTIDE SEQUENCE</scope>
    <source>
        <strain evidence="1">KasaAsao</strain>
        <tissue evidence="1">Whole Snail</tissue>
    </source>
</reference>
<dbReference type="AlphaFoldDB" id="A0AAD8FIX9"/>
<keyword evidence="2" id="KW-1185">Reference proteome</keyword>
<protein>
    <submittedName>
        <fullName evidence="1">Aminopeptidase N</fullName>
    </submittedName>
</protein>
<evidence type="ECO:0000313" key="2">
    <source>
        <dbReference type="Proteomes" id="UP001233172"/>
    </source>
</evidence>
<accession>A0AAD8FIX9</accession>
<keyword evidence="1" id="KW-0378">Hydrolase</keyword>
<dbReference type="Proteomes" id="UP001233172">
    <property type="component" value="Unassembled WGS sequence"/>
</dbReference>
<sequence length="65" mass="7570">GKVKIWMRCDQPSSNVTLHILSLQVDNTSLRFYGDFPGYTGPYYLTWSGDKDREFFILNLDGYTE</sequence>